<evidence type="ECO:0000313" key="1">
    <source>
        <dbReference type="EMBL" id="OAF67095.1"/>
    </source>
</evidence>
<sequence>MNNAQYTLYVKTWISKFEDYIKLEKIIDPDEAIDEFKSIILIGKEARKKT</sequence>
<reference evidence="1 2" key="1">
    <citation type="submission" date="2016-04" db="EMBL/GenBank/DDBJ databases">
        <title>The genome of Intoshia linei affirms orthonectids as highly simplified spiralians.</title>
        <authorList>
            <person name="Mikhailov K.V."/>
            <person name="Slusarev G.S."/>
            <person name="Nikitin M.A."/>
            <person name="Logacheva M.D."/>
            <person name="Penin A."/>
            <person name="Aleoshin V."/>
            <person name="Panchin Y.V."/>
        </authorList>
    </citation>
    <scope>NUCLEOTIDE SEQUENCE [LARGE SCALE GENOMIC DNA]</scope>
    <source>
        <strain evidence="1">Intl2013</strain>
        <tissue evidence="1">Whole animal</tissue>
    </source>
</reference>
<comment type="caution">
    <text evidence="1">The sequence shown here is derived from an EMBL/GenBank/DDBJ whole genome shotgun (WGS) entry which is preliminary data.</text>
</comment>
<gene>
    <name evidence="1" type="ORF">A3Q56_05157</name>
</gene>
<name>A0A177AYL6_9BILA</name>
<keyword evidence="2" id="KW-1185">Reference proteome</keyword>
<dbReference type="Proteomes" id="UP000078046">
    <property type="component" value="Unassembled WGS sequence"/>
</dbReference>
<proteinExistence type="predicted"/>
<evidence type="ECO:0000313" key="2">
    <source>
        <dbReference type="Proteomes" id="UP000078046"/>
    </source>
</evidence>
<accession>A0A177AYL6</accession>
<dbReference type="EMBL" id="LWCA01000746">
    <property type="protein sequence ID" value="OAF67095.1"/>
    <property type="molecule type" value="Genomic_DNA"/>
</dbReference>
<dbReference type="AlphaFoldDB" id="A0A177AYL6"/>
<organism evidence="1 2">
    <name type="scientific">Intoshia linei</name>
    <dbReference type="NCBI Taxonomy" id="1819745"/>
    <lineage>
        <taxon>Eukaryota</taxon>
        <taxon>Metazoa</taxon>
        <taxon>Spiralia</taxon>
        <taxon>Lophotrochozoa</taxon>
        <taxon>Mesozoa</taxon>
        <taxon>Orthonectida</taxon>
        <taxon>Rhopaluridae</taxon>
        <taxon>Intoshia</taxon>
    </lineage>
</organism>
<protein>
    <submittedName>
        <fullName evidence="1">Uncharacterized protein</fullName>
    </submittedName>
</protein>